<evidence type="ECO:0000256" key="7">
    <source>
        <dbReference type="PROSITE-ProRule" id="PRU01211"/>
    </source>
</evidence>
<reference evidence="12" key="1">
    <citation type="journal article" date="2015" name="Nat. Genet.">
        <title>The genome and transcriptome of the zoonotic hookworm Ancylostoma ceylanicum identify infection-specific gene families.</title>
        <authorList>
            <person name="Schwarz E.M."/>
            <person name="Hu Y."/>
            <person name="Antoshechkin I."/>
            <person name="Miller M.M."/>
            <person name="Sternberg P.W."/>
            <person name="Aroian R.V."/>
        </authorList>
    </citation>
    <scope>NUCLEOTIDE SEQUENCE</scope>
    <source>
        <strain evidence="12">HY135</strain>
    </source>
</reference>
<dbReference type="PANTHER" id="PTHR10127">
    <property type="entry name" value="DISCOIDIN, CUB, EGF, LAMININ , AND ZINC METALLOPROTEASE DOMAIN CONTAINING"/>
    <property type="match status" value="1"/>
</dbReference>
<protein>
    <recommendedName>
        <fullName evidence="8">Metalloendopeptidase</fullName>
        <ecNumber evidence="8">3.4.24.-</ecNumber>
    </recommendedName>
</protein>
<dbReference type="PIRSF" id="PIRSF038055">
    <property type="entry name" value="Nas9/Nas10/Nas11"/>
    <property type="match status" value="1"/>
</dbReference>
<evidence type="ECO:0000256" key="1">
    <source>
        <dbReference type="ARBA" id="ARBA00002657"/>
    </source>
</evidence>
<comment type="function">
    <text evidence="1">Metalloprotease.</text>
</comment>
<dbReference type="OrthoDB" id="291007at2759"/>
<evidence type="ECO:0000256" key="3">
    <source>
        <dbReference type="ARBA" id="ARBA00022723"/>
    </source>
</evidence>
<keyword evidence="3 7" id="KW-0479">Metal-binding</keyword>
<keyword evidence="12" id="KW-1185">Reference proteome</keyword>
<keyword evidence="7 8" id="KW-0482">Metalloprotease</keyword>
<dbReference type="InterPro" id="IPR006026">
    <property type="entry name" value="Peptidase_Metallo"/>
</dbReference>
<dbReference type="EC" id="3.4.24.-" evidence="8"/>
<evidence type="ECO:0000313" key="11">
    <source>
        <dbReference type="EMBL" id="EYC01276.1"/>
    </source>
</evidence>
<name>A0A016TEY9_9BILA</name>
<dbReference type="PRINTS" id="PR00480">
    <property type="entry name" value="ASTACIN"/>
</dbReference>
<dbReference type="FunFam" id="3.40.390.10:FF:000050">
    <property type="entry name" value="Metalloendopeptidase"/>
    <property type="match status" value="1"/>
</dbReference>
<keyword evidence="2 7" id="KW-0645">Protease</keyword>
<evidence type="ECO:0000256" key="5">
    <source>
        <dbReference type="ARBA" id="ARBA00022833"/>
    </source>
</evidence>
<dbReference type="GO" id="GO:0008270">
    <property type="term" value="F:zinc ion binding"/>
    <property type="evidence" value="ECO:0007669"/>
    <property type="project" value="UniProtKB-UniRule"/>
</dbReference>
<dbReference type="PROSITE" id="PS51864">
    <property type="entry name" value="ASTACIN"/>
    <property type="match status" value="1"/>
</dbReference>
<dbReference type="AlphaFoldDB" id="A0A016TEY9"/>
<evidence type="ECO:0000256" key="4">
    <source>
        <dbReference type="ARBA" id="ARBA00022801"/>
    </source>
</evidence>
<dbReference type="Gene3D" id="3.40.390.10">
    <property type="entry name" value="Collagenase (Catalytic Domain)"/>
    <property type="match status" value="1"/>
</dbReference>
<keyword evidence="4 7" id="KW-0378">Hydrolase</keyword>
<keyword evidence="5 7" id="KW-0862">Zinc</keyword>
<evidence type="ECO:0000256" key="8">
    <source>
        <dbReference type="RuleBase" id="RU361183"/>
    </source>
</evidence>
<comment type="cofactor">
    <cofactor evidence="7 8">
        <name>Zn(2+)</name>
        <dbReference type="ChEBI" id="CHEBI:29105"/>
    </cofactor>
    <text evidence="7 8">Binds 1 zinc ion per subunit.</text>
</comment>
<dbReference type="Proteomes" id="UP000024635">
    <property type="component" value="Unassembled WGS sequence"/>
</dbReference>
<comment type="caution">
    <text evidence="7">Lacks conserved residue(s) required for the propagation of feature annotation.</text>
</comment>
<proteinExistence type="predicted"/>
<keyword evidence="6" id="KW-1015">Disulfide bond</keyword>
<dbReference type="CDD" id="cd04280">
    <property type="entry name" value="ZnMc_astacin_like"/>
    <property type="match status" value="1"/>
</dbReference>
<dbReference type="GO" id="GO:0006508">
    <property type="term" value="P:proteolysis"/>
    <property type="evidence" value="ECO:0007669"/>
    <property type="project" value="UniProtKB-KW"/>
</dbReference>
<evidence type="ECO:0000256" key="2">
    <source>
        <dbReference type="ARBA" id="ARBA00022670"/>
    </source>
</evidence>
<dbReference type="EMBL" id="JARK01001444">
    <property type="protein sequence ID" value="EYC01276.1"/>
    <property type="molecule type" value="Genomic_DNA"/>
</dbReference>
<dbReference type="InterPro" id="IPR001506">
    <property type="entry name" value="Peptidase_M12A"/>
</dbReference>
<dbReference type="Pfam" id="PF01400">
    <property type="entry name" value="Astacin"/>
    <property type="match status" value="1"/>
</dbReference>
<dbReference type="SMART" id="SM00235">
    <property type="entry name" value="ZnMc"/>
    <property type="match status" value="1"/>
</dbReference>
<dbReference type="MEROPS" id="M12.A35"/>
<dbReference type="GO" id="GO:0004222">
    <property type="term" value="F:metalloendopeptidase activity"/>
    <property type="evidence" value="ECO:0007669"/>
    <property type="project" value="UniProtKB-UniRule"/>
</dbReference>
<gene>
    <name evidence="11" type="primary">Acey_s0108.g18</name>
    <name evidence="11" type="ORF">Y032_0108g18</name>
</gene>
<dbReference type="InterPro" id="IPR024079">
    <property type="entry name" value="MetalloPept_cat_dom_sf"/>
</dbReference>
<feature type="binding site" evidence="7">
    <location>
        <position position="450"/>
    </location>
    <ligand>
        <name>Zn(2+)</name>
        <dbReference type="ChEBI" id="CHEBI:29105"/>
        <note>catalytic</note>
    </ligand>
</feature>
<feature type="binding site" evidence="7">
    <location>
        <position position="454"/>
    </location>
    <ligand>
        <name>Zn(2+)</name>
        <dbReference type="ChEBI" id="CHEBI:29105"/>
        <note>catalytic</note>
    </ligand>
</feature>
<organism evidence="11 12">
    <name type="scientific">Ancylostoma ceylanicum</name>
    <dbReference type="NCBI Taxonomy" id="53326"/>
    <lineage>
        <taxon>Eukaryota</taxon>
        <taxon>Metazoa</taxon>
        <taxon>Ecdysozoa</taxon>
        <taxon>Nematoda</taxon>
        <taxon>Chromadorea</taxon>
        <taxon>Rhabditida</taxon>
        <taxon>Rhabditina</taxon>
        <taxon>Rhabditomorpha</taxon>
        <taxon>Strongyloidea</taxon>
        <taxon>Ancylostomatidae</taxon>
        <taxon>Ancylostomatinae</taxon>
        <taxon>Ancylostoma</taxon>
    </lineage>
</organism>
<feature type="region of interest" description="Disordered" evidence="9">
    <location>
        <begin position="34"/>
        <end position="56"/>
    </location>
</feature>
<feature type="binding site" evidence="7">
    <location>
        <position position="460"/>
    </location>
    <ligand>
        <name>Zn(2+)</name>
        <dbReference type="ChEBI" id="CHEBI:29105"/>
        <note>catalytic</note>
    </ligand>
</feature>
<feature type="domain" description="Peptidase M12A" evidence="10">
    <location>
        <begin position="345"/>
        <end position="556"/>
    </location>
</feature>
<evidence type="ECO:0000313" key="12">
    <source>
        <dbReference type="Proteomes" id="UP000024635"/>
    </source>
</evidence>
<evidence type="ECO:0000256" key="6">
    <source>
        <dbReference type="ARBA" id="ARBA00023157"/>
    </source>
</evidence>
<dbReference type="PANTHER" id="PTHR10127:SF802">
    <property type="entry name" value="ZINC METALLOPROTEINASE NAS-10"/>
    <property type="match status" value="1"/>
</dbReference>
<comment type="caution">
    <text evidence="11">The sequence shown here is derived from an EMBL/GenBank/DDBJ whole genome shotgun (WGS) entry which is preliminary data.</text>
</comment>
<feature type="compositionally biased region" description="Polar residues" evidence="9">
    <location>
        <begin position="41"/>
        <end position="53"/>
    </location>
</feature>
<dbReference type="InterPro" id="IPR034035">
    <property type="entry name" value="Astacin-like_dom"/>
</dbReference>
<evidence type="ECO:0000259" key="10">
    <source>
        <dbReference type="PROSITE" id="PS51864"/>
    </source>
</evidence>
<feature type="active site" evidence="7">
    <location>
        <position position="451"/>
    </location>
</feature>
<dbReference type="InterPro" id="IPR017368">
    <property type="entry name" value="Peptidase_M12A_astacin-9/10/11"/>
</dbReference>
<accession>A0A016TEY9</accession>
<dbReference type="SUPFAM" id="SSF55486">
    <property type="entry name" value="Metalloproteases ('zincins'), catalytic domain"/>
    <property type="match status" value="1"/>
</dbReference>
<evidence type="ECO:0000256" key="9">
    <source>
        <dbReference type="SAM" id="MobiDB-lite"/>
    </source>
</evidence>
<sequence length="580" mass="64074">MMNFDPGPGYHSRHSAPGPTWSASVAFATLPATARIDGGEKNNQTQGEGNTGTESKEKLAIGGFGDLWKNLWGTQTKQEQQNDHKSLVGTLGSWGHKIGGIAKKAGEVAAYLAGDLIGVDGENIIDTFREWSSKAPPPEQIWKPLAAKFCRRFPGHPTCKDGNVPTFNEIPDVIEAVIREGGKYLPKVPKLLIPDPLMGIAHDLVKAAKEFVIHLGVISPEVGKIIKGVCETFKCMEQSKEQIAMKNTVTKKIFEFEKAVTGKDNTDNINFRLDRTMQVKQALLEKANLSDVVTAADNGVFESDVLLTEHQSNFLLNELGKAGEGVDVPPPGLGSENSTAEGSSAKLKRASLFFEENPIKKWDLQSPIPYTLDDSLDELDKEDIRGALKEIEEKTCIRFEYVESPTGYHINYMRVDSATFCGLSYIGRNEPANPIYLSFQCGNPRGVALHETLHALGIAHQHVRMDRDQHITLDWSNINPQQYDSFAVSDSKMFTTYGVKYDYGSIMHYNAYTAAVNLAKPTMIPKVDPEKNLAILGQRDAMSDTDIAIVKKMYCTPVQRLIGSNGCRARHESDWRDITT</sequence>